<sequence>WLGCRRLWPLWVRDSLRHPQPHLSLGQEQGAESAVSEPQQEVAAEEGGCRPGYHVGRKRPHTSSSKRRRPAGPPSAGDPEGRDARPVPPHPELEPSTTSALNVAWASPRLPPWRLTAVNMAGAAAPAPPRNKGPLPVPRGQWRPGCRGADGPYHCTECPGEFGLVADLHEHYMLHGRGSCSSYLLWRWGVGKVGVRWMVTVV</sequence>
<keyword evidence="1" id="KW-0862">Zinc</keyword>
<dbReference type="Ensembl" id="ENSCABT00000003034.1">
    <property type="protein sequence ID" value="ENSCABP00000002802.1"/>
    <property type="gene ID" value="ENSCABG00000002162.1"/>
</dbReference>
<evidence type="ECO:0000259" key="3">
    <source>
        <dbReference type="PROSITE" id="PS50157"/>
    </source>
</evidence>
<dbReference type="AlphaFoldDB" id="A0A8C0IL54"/>
<evidence type="ECO:0000256" key="2">
    <source>
        <dbReference type="SAM" id="MobiDB-lite"/>
    </source>
</evidence>
<dbReference type="OMA" id="EGGAYHC"/>
<feature type="compositionally biased region" description="Basic residues" evidence="2">
    <location>
        <begin position="55"/>
        <end position="70"/>
    </location>
</feature>
<protein>
    <recommendedName>
        <fullName evidence="3">C2H2-type domain-containing protein</fullName>
    </recommendedName>
</protein>
<evidence type="ECO:0000313" key="5">
    <source>
        <dbReference type="Proteomes" id="UP000694404"/>
    </source>
</evidence>
<dbReference type="GeneTree" id="ENSGT00960000190411"/>
<accession>A0A8C0IL54</accession>
<name>A0A8C0IL54_CHEAB</name>
<dbReference type="InterPro" id="IPR013087">
    <property type="entry name" value="Znf_C2H2_type"/>
</dbReference>
<reference evidence="4" key="2">
    <citation type="submission" date="2025-09" db="UniProtKB">
        <authorList>
            <consortium name="Ensembl"/>
        </authorList>
    </citation>
    <scope>IDENTIFICATION</scope>
</reference>
<dbReference type="PROSITE" id="PS50157">
    <property type="entry name" value="ZINC_FINGER_C2H2_2"/>
    <property type="match status" value="1"/>
</dbReference>
<dbReference type="PROSITE" id="PS00028">
    <property type="entry name" value="ZINC_FINGER_C2H2_1"/>
    <property type="match status" value="1"/>
</dbReference>
<dbReference type="GO" id="GO:0008270">
    <property type="term" value="F:zinc ion binding"/>
    <property type="evidence" value="ECO:0007669"/>
    <property type="project" value="UniProtKB-KW"/>
</dbReference>
<proteinExistence type="predicted"/>
<keyword evidence="1" id="KW-0863">Zinc-finger</keyword>
<reference evidence="4" key="1">
    <citation type="submission" date="2025-08" db="UniProtKB">
        <authorList>
            <consortium name="Ensembl"/>
        </authorList>
    </citation>
    <scope>IDENTIFICATION</scope>
</reference>
<evidence type="ECO:0000313" key="4">
    <source>
        <dbReference type="Ensembl" id="ENSCABP00000002802.1"/>
    </source>
</evidence>
<dbReference type="Proteomes" id="UP000694404">
    <property type="component" value="Unplaced"/>
</dbReference>
<feature type="region of interest" description="Disordered" evidence="2">
    <location>
        <begin position="20"/>
        <end position="99"/>
    </location>
</feature>
<organism evidence="4 5">
    <name type="scientific">Chelonoidis abingdonii</name>
    <name type="common">Abingdon island giant tortoise</name>
    <name type="synonym">Testudo abingdonii</name>
    <dbReference type="NCBI Taxonomy" id="106734"/>
    <lineage>
        <taxon>Eukaryota</taxon>
        <taxon>Metazoa</taxon>
        <taxon>Chordata</taxon>
        <taxon>Craniata</taxon>
        <taxon>Vertebrata</taxon>
        <taxon>Euteleostomi</taxon>
        <taxon>Archelosauria</taxon>
        <taxon>Testudinata</taxon>
        <taxon>Testudines</taxon>
        <taxon>Cryptodira</taxon>
        <taxon>Durocryptodira</taxon>
        <taxon>Testudinoidea</taxon>
        <taxon>Testudinidae</taxon>
        <taxon>Chelonoidis</taxon>
    </lineage>
</organism>
<feature type="domain" description="C2H2-type" evidence="3">
    <location>
        <begin position="153"/>
        <end position="175"/>
    </location>
</feature>
<evidence type="ECO:0000256" key="1">
    <source>
        <dbReference type="PROSITE-ProRule" id="PRU00042"/>
    </source>
</evidence>
<keyword evidence="5" id="KW-1185">Reference proteome</keyword>
<keyword evidence="1" id="KW-0479">Metal-binding</keyword>